<keyword evidence="1" id="KW-0812">Transmembrane</keyword>
<sequence>MSKYTDVKIENEFILSLTNSELKLFELEQKFKKLYCMKKYDKLNQLGLKVILKSKLKLSYKVVEGLKGKKVALEILAILITLGARKKPFSINELYKFGFKKTSIYESVNILEKMGLISYQNQMIKVNKKSLEERGQNQIIFSGKKRWMIFLLFGFNYLEMFNILSWKAKKEKLAKKENICSYHNCFTSACGCGKKILLQNNYFSNWSRVFVFTCLKKLVSLFGQKMNKVFRTIKSWKWFENGKNYYFDSNGKFRFEFKSERFLLLNIF</sequence>
<gene>
    <name evidence="2" type="ORF">KQ878_00890</name>
</gene>
<dbReference type="Proteomes" id="UP000812267">
    <property type="component" value="Unassembled WGS sequence"/>
</dbReference>
<evidence type="ECO:0000256" key="1">
    <source>
        <dbReference type="SAM" id="Phobius"/>
    </source>
</evidence>
<protein>
    <submittedName>
        <fullName evidence="2">Uncharacterized protein</fullName>
    </submittedName>
</protein>
<accession>A0ABS6DRD0</accession>
<name>A0ABS6DRD0_9MOLU</name>
<feature type="transmembrane region" description="Helical" evidence="1">
    <location>
        <begin position="147"/>
        <end position="166"/>
    </location>
</feature>
<dbReference type="EMBL" id="JAHMHK010000001">
    <property type="protein sequence ID" value="MBU4693442.1"/>
    <property type="molecule type" value="Genomic_DNA"/>
</dbReference>
<comment type="caution">
    <text evidence="2">The sequence shown here is derived from an EMBL/GenBank/DDBJ whole genome shotgun (WGS) entry which is preliminary data.</text>
</comment>
<keyword evidence="1" id="KW-0472">Membrane</keyword>
<evidence type="ECO:0000313" key="3">
    <source>
        <dbReference type="Proteomes" id="UP000812267"/>
    </source>
</evidence>
<keyword evidence="3" id="KW-1185">Reference proteome</keyword>
<keyword evidence="1" id="KW-1133">Transmembrane helix</keyword>
<evidence type="ECO:0000313" key="2">
    <source>
        <dbReference type="EMBL" id="MBU4693442.1"/>
    </source>
</evidence>
<organism evidence="2 3">
    <name type="scientific">Mycoplasma zalophidermidis</name>
    <dbReference type="NCBI Taxonomy" id="398174"/>
    <lineage>
        <taxon>Bacteria</taxon>
        <taxon>Bacillati</taxon>
        <taxon>Mycoplasmatota</taxon>
        <taxon>Mollicutes</taxon>
        <taxon>Mycoplasmataceae</taxon>
        <taxon>Mycoplasma</taxon>
    </lineage>
</organism>
<dbReference type="NCBIfam" id="NF046008">
    <property type="entry name" value="ICE_MAGa4850"/>
    <property type="match status" value="1"/>
</dbReference>
<proteinExistence type="predicted"/>
<dbReference type="RefSeq" id="WP_216567758.1">
    <property type="nucleotide sequence ID" value="NZ_JAHMHK010000001.1"/>
</dbReference>
<reference evidence="2" key="1">
    <citation type="submission" date="2021-06" db="EMBL/GenBank/DDBJ databases">
        <title>Novel Mycoplasma species detected in California sea lions (Zalophus californianus) from the USA.</title>
        <authorList>
            <person name="Volokhov D.V."/>
            <person name="Furtak V.A."/>
            <person name="Zagorodnyaya T.A."/>
        </authorList>
    </citation>
    <scope>NUCLEOTIDE SEQUENCE [LARGE SCALE GENOMIC DNA]</scope>
    <source>
        <strain evidence="2">CSL 4779</strain>
    </source>
</reference>